<reference evidence="2" key="1">
    <citation type="submission" date="2021-08" db="EMBL/GenBank/DDBJ databases">
        <title>WGS assembly of Ceratopteris richardii.</title>
        <authorList>
            <person name="Marchant D.B."/>
            <person name="Chen G."/>
            <person name="Jenkins J."/>
            <person name="Shu S."/>
            <person name="Leebens-Mack J."/>
            <person name="Grimwood J."/>
            <person name="Schmutz J."/>
            <person name="Soltis P."/>
            <person name="Soltis D."/>
            <person name="Chen Z.-H."/>
        </authorList>
    </citation>
    <scope>NUCLEOTIDE SEQUENCE</scope>
    <source>
        <strain evidence="2">Whitten #5841</strain>
        <tissue evidence="2">Leaf</tissue>
    </source>
</reference>
<comment type="caution">
    <text evidence="2">The sequence shown here is derived from an EMBL/GenBank/DDBJ whole genome shotgun (WGS) entry which is preliminary data.</text>
</comment>
<evidence type="ECO:0000313" key="2">
    <source>
        <dbReference type="EMBL" id="KAH7287254.1"/>
    </source>
</evidence>
<proteinExistence type="predicted"/>
<gene>
    <name evidence="2" type="ORF">KP509_32G047300</name>
</gene>
<feature type="compositionally biased region" description="Polar residues" evidence="1">
    <location>
        <begin position="38"/>
        <end position="48"/>
    </location>
</feature>
<dbReference type="AlphaFoldDB" id="A0A8T2QUK4"/>
<evidence type="ECO:0000256" key="1">
    <source>
        <dbReference type="SAM" id="MobiDB-lite"/>
    </source>
</evidence>
<evidence type="ECO:0000313" key="3">
    <source>
        <dbReference type="Proteomes" id="UP000825935"/>
    </source>
</evidence>
<dbReference type="Proteomes" id="UP000825935">
    <property type="component" value="Chromosome 32"/>
</dbReference>
<organism evidence="2 3">
    <name type="scientific">Ceratopteris richardii</name>
    <name type="common">Triangle waterfern</name>
    <dbReference type="NCBI Taxonomy" id="49495"/>
    <lineage>
        <taxon>Eukaryota</taxon>
        <taxon>Viridiplantae</taxon>
        <taxon>Streptophyta</taxon>
        <taxon>Embryophyta</taxon>
        <taxon>Tracheophyta</taxon>
        <taxon>Polypodiopsida</taxon>
        <taxon>Polypodiidae</taxon>
        <taxon>Polypodiales</taxon>
        <taxon>Pteridineae</taxon>
        <taxon>Pteridaceae</taxon>
        <taxon>Parkerioideae</taxon>
        <taxon>Ceratopteris</taxon>
    </lineage>
</organism>
<feature type="region of interest" description="Disordered" evidence="1">
    <location>
        <begin position="20"/>
        <end position="65"/>
    </location>
</feature>
<feature type="compositionally biased region" description="Basic and acidic residues" evidence="1">
    <location>
        <begin position="52"/>
        <end position="65"/>
    </location>
</feature>
<accession>A0A8T2QUK4</accession>
<sequence>MEVRDVRMSLNFNVLNCRSLPSSQSQRNPLCRPRESSHQNANNSSQLSYKLGHIDTGRRKGEFLR</sequence>
<protein>
    <submittedName>
        <fullName evidence="2">Uncharacterized protein</fullName>
    </submittedName>
</protein>
<dbReference type="EMBL" id="CM035437">
    <property type="protein sequence ID" value="KAH7287254.1"/>
    <property type="molecule type" value="Genomic_DNA"/>
</dbReference>
<name>A0A8T2QUK4_CERRI</name>
<keyword evidence="3" id="KW-1185">Reference proteome</keyword>